<gene>
    <name evidence="2" type="ORF">SFRICE_009781</name>
</gene>
<protein>
    <submittedName>
        <fullName evidence="2">SFRICE_009781</fullName>
    </submittedName>
</protein>
<dbReference type="SMART" id="SM00587">
    <property type="entry name" value="CHK"/>
    <property type="match status" value="2"/>
</dbReference>
<feature type="domain" description="CHK kinase-like" evidence="1">
    <location>
        <begin position="534"/>
        <end position="720"/>
    </location>
</feature>
<evidence type="ECO:0000313" key="2">
    <source>
        <dbReference type="EMBL" id="SOQ38093.1"/>
    </source>
</evidence>
<dbReference type="InterPro" id="IPR011009">
    <property type="entry name" value="Kinase-like_dom_sf"/>
</dbReference>
<feature type="domain" description="CHK kinase-like" evidence="1">
    <location>
        <begin position="142"/>
        <end position="328"/>
    </location>
</feature>
<organism evidence="2">
    <name type="scientific">Spodoptera frugiperda</name>
    <name type="common">Fall armyworm</name>
    <dbReference type="NCBI Taxonomy" id="7108"/>
    <lineage>
        <taxon>Eukaryota</taxon>
        <taxon>Metazoa</taxon>
        <taxon>Ecdysozoa</taxon>
        <taxon>Arthropoda</taxon>
        <taxon>Hexapoda</taxon>
        <taxon>Insecta</taxon>
        <taxon>Pterygota</taxon>
        <taxon>Neoptera</taxon>
        <taxon>Endopterygota</taxon>
        <taxon>Lepidoptera</taxon>
        <taxon>Glossata</taxon>
        <taxon>Ditrysia</taxon>
        <taxon>Noctuoidea</taxon>
        <taxon>Noctuidae</taxon>
        <taxon>Amphipyrinae</taxon>
        <taxon>Spodoptera</taxon>
    </lineage>
</organism>
<dbReference type="AlphaFoldDB" id="A0A2H1VB73"/>
<dbReference type="PANTHER" id="PTHR11012">
    <property type="entry name" value="PROTEIN KINASE-LIKE DOMAIN-CONTAINING"/>
    <property type="match status" value="1"/>
</dbReference>
<dbReference type="PANTHER" id="PTHR11012:SF30">
    <property type="entry name" value="PROTEIN KINASE-LIKE DOMAIN-CONTAINING"/>
    <property type="match status" value="1"/>
</dbReference>
<sequence>MQVEICPEDYKLKNKYICPIKISNKVDQCIKNIADRNGFVKYHIEKKEFSTNGGNYLGLLYEVNVNGHTNEGKKELNIFVKSILTGDKDLEILSVQDIYQTEMFAYKVLLKVFDELQEEANVPPKERYKMVKSYEESDAEVIIMENVAKKGFRTGHRMDVPSLQFAEKAIAELAKFHSFAFVLKVKLPDFFEEQIKTRKAPYNAGEQWQGLAQSMNKIVMENIDDRVKERVEKIYENIGERFTSYYKAESLGKCLCHGDYRPNNILTKTIDGEITELIPVDYQLMYYGCPIIDFLYFIMVCTDKPFRKAHLMHLKNVYHMTMTRFLKYFDLDINDFYSREDFEKDYERTLGYGLVYSLIFLPFMFASEDDVPDLTKDDIANLSITVDERYKSRIQGISNMEEKGNTKMDESVDTLPQNLQNHMENIAKNEGFITYKITSKNLSTKGGSYMGILYEVNIKGKTKDEDKETNIFIKNIVTDEQMKIYSVTDVFAKEAFVYTELSKIFTELQKEANIPNEERFQMAKSYEECNSKSIILENLGKRGFKVYDRMETIPLDYAEMCVQQLGKLHGLSMVFQEKRPDYFNKHVATMKQPFIFEEDWYGFVENMYNYSVNLLNSDVKERVGQKVKEKVNNYPKYINDTSGVCTFCHGDYKHNNIMVKEDDGKLKEVVTIDFQISHYGCPILDFLYLIFNGTDQEFRKKHLTDLKDLYYGTMEKFLSRFEMDIRKIFPRIEFERVYKEKLDFGLMINVFYVPFLFAAADEAPDVAKETLSTLSFNVDSRFTSRFRGVVDDFIQWGYL</sequence>
<dbReference type="SUPFAM" id="SSF56112">
    <property type="entry name" value="Protein kinase-like (PK-like)"/>
    <property type="match status" value="2"/>
</dbReference>
<evidence type="ECO:0000259" key="1">
    <source>
        <dbReference type="SMART" id="SM00587"/>
    </source>
</evidence>
<proteinExistence type="predicted"/>
<dbReference type="Pfam" id="PF02958">
    <property type="entry name" value="EcKL"/>
    <property type="match status" value="2"/>
</dbReference>
<dbReference type="InterPro" id="IPR015897">
    <property type="entry name" value="CHK_kinase-like"/>
</dbReference>
<dbReference type="InterPro" id="IPR004119">
    <property type="entry name" value="EcKL"/>
</dbReference>
<dbReference type="EMBL" id="ODYU01001618">
    <property type="protein sequence ID" value="SOQ38093.1"/>
    <property type="molecule type" value="Genomic_DNA"/>
</dbReference>
<dbReference type="Gene3D" id="3.90.1200.10">
    <property type="match status" value="2"/>
</dbReference>
<reference evidence="2" key="1">
    <citation type="submission" date="2016-07" db="EMBL/GenBank/DDBJ databases">
        <authorList>
            <person name="Bretaudeau A."/>
        </authorList>
    </citation>
    <scope>NUCLEOTIDE SEQUENCE</scope>
    <source>
        <strain evidence="2">Rice</strain>
        <tissue evidence="2">Whole body</tissue>
    </source>
</reference>
<accession>A0A2H1VB73</accession>
<name>A0A2H1VB73_SPOFR</name>